<keyword evidence="2" id="KW-1133">Transmembrane helix</keyword>
<feature type="transmembrane region" description="Helical" evidence="2">
    <location>
        <begin position="298"/>
        <end position="321"/>
    </location>
</feature>
<feature type="transmembrane region" description="Helical" evidence="2">
    <location>
        <begin position="245"/>
        <end position="269"/>
    </location>
</feature>
<feature type="transmembrane region" description="Helical" evidence="2">
    <location>
        <begin position="327"/>
        <end position="348"/>
    </location>
</feature>
<evidence type="ECO:0000256" key="2">
    <source>
        <dbReference type="SAM" id="Phobius"/>
    </source>
</evidence>
<dbReference type="InterPro" id="IPR021369">
    <property type="entry name" value="DUF2985"/>
</dbReference>
<evidence type="ECO:0008006" key="5">
    <source>
        <dbReference type="Google" id="ProtNLM"/>
    </source>
</evidence>
<reference evidence="3" key="1">
    <citation type="submission" date="2024-02" db="EMBL/GenBank/DDBJ databases">
        <authorList>
            <consortium name="ELIXIR-Norway"/>
            <consortium name="Elixir Norway"/>
        </authorList>
    </citation>
    <scope>NUCLEOTIDE SEQUENCE</scope>
</reference>
<dbReference type="EMBL" id="OZ020100">
    <property type="protein sequence ID" value="CAK9273356.1"/>
    <property type="molecule type" value="Genomic_DNA"/>
</dbReference>
<evidence type="ECO:0000313" key="3">
    <source>
        <dbReference type="EMBL" id="CAK9273356.1"/>
    </source>
</evidence>
<feature type="transmembrane region" description="Helical" evidence="2">
    <location>
        <begin position="489"/>
        <end position="507"/>
    </location>
</feature>
<dbReference type="Pfam" id="PF11204">
    <property type="entry name" value="DUF2985"/>
    <property type="match status" value="1"/>
</dbReference>
<evidence type="ECO:0000256" key="1">
    <source>
        <dbReference type="SAM" id="MobiDB-lite"/>
    </source>
</evidence>
<dbReference type="Proteomes" id="UP001497444">
    <property type="component" value="Chromosome 5"/>
</dbReference>
<keyword evidence="2" id="KW-0472">Membrane</keyword>
<sequence>METGSNNAGEKTINYLQADFRGWSFRDLLTSQRRNTEGSEIGMEESTPRSRKGKAVKGGIGPQDVGAKPSDDPKTEFHSWSLRDLLGSRRDSVDGSETGSDTSNSRHKKSRRVKHGESSGNSSPQPASPIAEALMKPVKILLTPSATFARFKEEREEVSKQTPSPKEFTLRDGITLPLIGEVKWQVLKEQAKIWLQNPKNLALLIWVIAVAVSGAILFMVLVGMLDEVIPRKSDRDTWYEVSNQILNALFTLMVLYVHPTRILHLVWLIRWRPKDIIKLRDVYCKGGLRKPNEWSHMLVVVLLLHLNCFAQYALCGLNWGYKRANRPAIGVGITLATSFGAAAAAGIYNSVSPLGKDFVAEDKVPDRLDEDETEADKTERGQATRHPSIFHLQENYDLLEKRMSFASRDGRPVENPQWDGGLFDCYNEPTITLFSITCLACVFGWNLDRMGFGNRYVHVATFLLLCSAPCLVFNVAAVNVSNRNVRHGLAATGAVLSVFGLLYGGFWRIRMRERYNLPSKTWCCGQPGLTDCIQWLFCAPCSLCQEVRTSEAYDIRDDKFYLKTRVNTPGNSPEHVSEDGIDMMPAPSSSIQPLPISSMVPIKESELSSGLYPWAAKQCHHLLQQQQQQQLCHHPPPPLHMQLP</sequence>
<proteinExistence type="predicted"/>
<dbReference type="InterPro" id="IPR006461">
    <property type="entry name" value="PLAC_motif_containing"/>
</dbReference>
<dbReference type="PANTHER" id="PTHR31045:SF30">
    <property type="entry name" value="PLAC8 FAMILY PROTEIN"/>
    <property type="match status" value="1"/>
</dbReference>
<feature type="transmembrane region" description="Helical" evidence="2">
    <location>
        <begin position="201"/>
        <end position="225"/>
    </location>
</feature>
<dbReference type="PANTHER" id="PTHR31045">
    <property type="entry name" value="PLAC8 FAMILY PROTEIN-RELATED"/>
    <property type="match status" value="1"/>
</dbReference>
<keyword evidence="4" id="KW-1185">Reference proteome</keyword>
<organism evidence="3 4">
    <name type="scientific">Sphagnum jensenii</name>
    <dbReference type="NCBI Taxonomy" id="128206"/>
    <lineage>
        <taxon>Eukaryota</taxon>
        <taxon>Viridiplantae</taxon>
        <taxon>Streptophyta</taxon>
        <taxon>Embryophyta</taxon>
        <taxon>Bryophyta</taxon>
        <taxon>Sphagnophytina</taxon>
        <taxon>Sphagnopsida</taxon>
        <taxon>Sphagnales</taxon>
        <taxon>Sphagnaceae</taxon>
        <taxon>Sphagnum</taxon>
    </lineage>
</organism>
<dbReference type="PROSITE" id="PS50096">
    <property type="entry name" value="IQ"/>
    <property type="match status" value="1"/>
</dbReference>
<dbReference type="NCBIfam" id="TIGR01571">
    <property type="entry name" value="A_thal_Cys_rich"/>
    <property type="match status" value="1"/>
</dbReference>
<name>A0ABP0X5T7_9BRYO</name>
<dbReference type="Pfam" id="PF04749">
    <property type="entry name" value="PLAC8"/>
    <property type="match status" value="1"/>
</dbReference>
<protein>
    <recommendedName>
        <fullName evidence="5">PLAC8 family protein</fullName>
    </recommendedName>
</protein>
<gene>
    <name evidence="3" type="ORF">CSSPJE1EN1_LOCUS18834</name>
</gene>
<feature type="transmembrane region" description="Helical" evidence="2">
    <location>
        <begin position="456"/>
        <end position="477"/>
    </location>
</feature>
<feature type="compositionally biased region" description="Basic residues" evidence="1">
    <location>
        <begin position="105"/>
        <end position="114"/>
    </location>
</feature>
<accession>A0ABP0X5T7</accession>
<keyword evidence="2" id="KW-0812">Transmembrane</keyword>
<feature type="region of interest" description="Disordered" evidence="1">
    <location>
        <begin position="31"/>
        <end position="129"/>
    </location>
</feature>
<evidence type="ECO:0000313" key="4">
    <source>
        <dbReference type="Proteomes" id="UP001497444"/>
    </source>
</evidence>